<reference evidence="1 2" key="1">
    <citation type="submission" date="2024-02" db="EMBL/GenBank/DDBJ databases">
        <title>A draft genome for the cacao thread blight pathogen Marasmius crinis-equi.</title>
        <authorList>
            <person name="Cohen S.P."/>
            <person name="Baruah I.K."/>
            <person name="Amoako-Attah I."/>
            <person name="Bukari Y."/>
            <person name="Meinhardt L.W."/>
            <person name="Bailey B.A."/>
        </authorList>
    </citation>
    <scope>NUCLEOTIDE SEQUENCE [LARGE SCALE GENOMIC DNA]</scope>
    <source>
        <strain evidence="1 2">GH-76</strain>
    </source>
</reference>
<proteinExistence type="predicted"/>
<gene>
    <name evidence="1" type="ORF">V5O48_007301</name>
</gene>
<keyword evidence="2" id="KW-1185">Reference proteome</keyword>
<accession>A0ABR3FH86</accession>
<name>A0ABR3FH86_9AGAR</name>
<dbReference type="EMBL" id="JBAHYK010000378">
    <property type="protein sequence ID" value="KAL0574655.1"/>
    <property type="molecule type" value="Genomic_DNA"/>
</dbReference>
<dbReference type="Proteomes" id="UP001465976">
    <property type="component" value="Unassembled WGS sequence"/>
</dbReference>
<evidence type="ECO:0000313" key="2">
    <source>
        <dbReference type="Proteomes" id="UP001465976"/>
    </source>
</evidence>
<comment type="caution">
    <text evidence="1">The sequence shown here is derived from an EMBL/GenBank/DDBJ whole genome shotgun (WGS) entry which is preliminary data.</text>
</comment>
<sequence length="241" mass="27494">MEVPARKGAGMLSRGQQEQALTSGGYKYWQIHQSKAAIPPLLLHSSMPPKSAADLREELNHFKEGLSRRPPPLHRIAEGLRVFSMERRQIWDDVLDLHRLGMIELDQAVDILSEAFDAWKLAAQYRSLDSTHWSSKEQKLLRTSEKLVSLGREIESYKGTMKETIMSFIGANPFKERIKALENELRELRDYFTGFLGPGRCNGAGFNNYTEKHGDDFTNSTVGRTSRDVYNYNGTTYNTYS</sequence>
<protein>
    <submittedName>
        <fullName evidence="1">Uncharacterized protein</fullName>
    </submittedName>
</protein>
<organism evidence="1 2">
    <name type="scientific">Marasmius crinis-equi</name>
    <dbReference type="NCBI Taxonomy" id="585013"/>
    <lineage>
        <taxon>Eukaryota</taxon>
        <taxon>Fungi</taxon>
        <taxon>Dikarya</taxon>
        <taxon>Basidiomycota</taxon>
        <taxon>Agaricomycotina</taxon>
        <taxon>Agaricomycetes</taxon>
        <taxon>Agaricomycetidae</taxon>
        <taxon>Agaricales</taxon>
        <taxon>Marasmiineae</taxon>
        <taxon>Marasmiaceae</taxon>
        <taxon>Marasmius</taxon>
    </lineage>
</organism>
<evidence type="ECO:0000313" key="1">
    <source>
        <dbReference type="EMBL" id="KAL0574655.1"/>
    </source>
</evidence>